<keyword evidence="1" id="KW-0812">Transmembrane</keyword>
<organism evidence="3 4">
    <name type="scientific">Nibrella saemangeumensis</name>
    <dbReference type="NCBI Taxonomy" id="1084526"/>
    <lineage>
        <taxon>Bacteria</taxon>
        <taxon>Pseudomonadati</taxon>
        <taxon>Bacteroidota</taxon>
        <taxon>Cytophagia</taxon>
        <taxon>Cytophagales</taxon>
        <taxon>Spirosomataceae</taxon>
        <taxon>Nibrella</taxon>
    </lineage>
</organism>
<evidence type="ECO:0000259" key="2">
    <source>
        <dbReference type="Pfam" id="PF07883"/>
    </source>
</evidence>
<dbReference type="PANTHER" id="PTHR36440:SF1">
    <property type="entry name" value="PUTATIVE (AFU_ORTHOLOGUE AFUA_8G07350)-RELATED"/>
    <property type="match status" value="1"/>
</dbReference>
<feature type="domain" description="Cupin type-2" evidence="2">
    <location>
        <begin position="108"/>
        <end position="175"/>
    </location>
</feature>
<evidence type="ECO:0000256" key="1">
    <source>
        <dbReference type="SAM" id="Phobius"/>
    </source>
</evidence>
<name>A0ABP8N696_9BACT</name>
<dbReference type="Pfam" id="PF07883">
    <property type="entry name" value="Cupin_2"/>
    <property type="match status" value="1"/>
</dbReference>
<keyword evidence="4" id="KW-1185">Reference proteome</keyword>
<dbReference type="RefSeq" id="WP_345245484.1">
    <property type="nucleotide sequence ID" value="NZ_BAABHD010000032.1"/>
</dbReference>
<dbReference type="Gene3D" id="2.60.120.10">
    <property type="entry name" value="Jelly Rolls"/>
    <property type="match status" value="1"/>
</dbReference>
<feature type="transmembrane region" description="Helical" evidence="1">
    <location>
        <begin position="41"/>
        <end position="67"/>
    </location>
</feature>
<dbReference type="InterPro" id="IPR053146">
    <property type="entry name" value="QDO-like"/>
</dbReference>
<keyword evidence="1" id="KW-0472">Membrane</keyword>
<protein>
    <recommendedName>
        <fullName evidence="2">Cupin type-2 domain-containing protein</fullName>
    </recommendedName>
</protein>
<keyword evidence="1" id="KW-1133">Transmembrane helix</keyword>
<dbReference type="InterPro" id="IPR013096">
    <property type="entry name" value="Cupin_2"/>
</dbReference>
<reference evidence="4" key="1">
    <citation type="journal article" date="2019" name="Int. J. Syst. Evol. Microbiol.">
        <title>The Global Catalogue of Microorganisms (GCM) 10K type strain sequencing project: providing services to taxonomists for standard genome sequencing and annotation.</title>
        <authorList>
            <consortium name="The Broad Institute Genomics Platform"/>
            <consortium name="The Broad Institute Genome Sequencing Center for Infectious Disease"/>
            <person name="Wu L."/>
            <person name="Ma J."/>
        </authorList>
    </citation>
    <scope>NUCLEOTIDE SEQUENCE [LARGE SCALE GENOMIC DNA]</scope>
    <source>
        <strain evidence="4">JCM 17927</strain>
    </source>
</reference>
<evidence type="ECO:0000313" key="4">
    <source>
        <dbReference type="Proteomes" id="UP001501175"/>
    </source>
</evidence>
<gene>
    <name evidence="3" type="ORF">GCM10023189_35920</name>
</gene>
<dbReference type="PANTHER" id="PTHR36440">
    <property type="entry name" value="PUTATIVE (AFU_ORTHOLOGUE AFUA_8G07350)-RELATED"/>
    <property type="match status" value="1"/>
</dbReference>
<evidence type="ECO:0000313" key="3">
    <source>
        <dbReference type="EMBL" id="GAA4460597.1"/>
    </source>
</evidence>
<dbReference type="InterPro" id="IPR014710">
    <property type="entry name" value="RmlC-like_jellyroll"/>
</dbReference>
<comment type="caution">
    <text evidence="3">The sequence shown here is derived from an EMBL/GenBank/DDBJ whole genome shotgun (WGS) entry which is preliminary data.</text>
</comment>
<dbReference type="Proteomes" id="UP001501175">
    <property type="component" value="Unassembled WGS sequence"/>
</dbReference>
<dbReference type="InterPro" id="IPR011051">
    <property type="entry name" value="RmlC_Cupin_sf"/>
</dbReference>
<accession>A0ABP8N696</accession>
<dbReference type="EMBL" id="BAABHD010000032">
    <property type="protein sequence ID" value="GAA4460597.1"/>
    <property type="molecule type" value="Genomic_DNA"/>
</dbReference>
<proteinExistence type="predicted"/>
<dbReference type="SUPFAM" id="SSF51182">
    <property type="entry name" value="RmlC-like cupins"/>
    <property type="match status" value="1"/>
</dbReference>
<sequence>MEAFVTSAPLEKRRTGAISLLFYPTGVYRIWKNKYPLWLRLAYTLVGLPVFLLVSAFLAVVTFALFLPELDMSIGDRKDRTVVNQKDHYASTFLKTSHDTKGAYELVRVEVQPQGGNGWHYHKTFDEQFTVLEGEMTIGLEGNEIKLQKGQSAWAYRTQVHFFKNRTSTKAVLLVKTAPSGGLEKSVRIGYGLGNDGQFEGELPKNPWHMPLLLAYSQTYFADIPSFIQEPLVNSLAKIAQWKGEDKALEKYFR</sequence>